<gene>
    <name evidence="4" type="ORF">EDD36DRAFT_460289</name>
</gene>
<dbReference type="GO" id="GO:0005634">
    <property type="term" value="C:nucleus"/>
    <property type="evidence" value="ECO:0007669"/>
    <property type="project" value="UniProtKB-SubCell"/>
</dbReference>
<organism evidence="4 5">
    <name type="scientific">Exophiala viscosa</name>
    <dbReference type="NCBI Taxonomy" id="2486360"/>
    <lineage>
        <taxon>Eukaryota</taxon>
        <taxon>Fungi</taxon>
        <taxon>Dikarya</taxon>
        <taxon>Ascomycota</taxon>
        <taxon>Pezizomycotina</taxon>
        <taxon>Eurotiomycetes</taxon>
        <taxon>Chaetothyriomycetidae</taxon>
        <taxon>Chaetothyriales</taxon>
        <taxon>Herpotrichiellaceae</taxon>
        <taxon>Exophiala</taxon>
    </lineage>
</organism>
<comment type="caution">
    <text evidence="4">The sequence shown here is derived from an EMBL/GenBank/DDBJ whole genome shotgun (WGS) entry which is preliminary data.</text>
</comment>
<sequence length="543" mass="60066">MASRLKLEVKAGARRRGERPATVSEDRISFAEATIGEWEVLAHQQPMVLSTSAADRPRGAADAHNDMMEPLHEASTLPLPKGPDCTLTRKGARESMTIGRSETVLLMFYIEDLLPFTFPFYCPSLLHGGKSWILDMLISSPVVRQAALCQSSYFFSLARGTADHEGAWDTVLKQTRDAFEVLRQSLQVIGDSDITEHLHGAVRILASVMQIQRFEIAILSFNNCQAHLNAALALFEQLLDSAGGAEEADPSSSFNTILSRLGPLSWDIPVHCAEVPSAEQTAFRFSSTLLIFDDIIASMLLQQHPRLHKFHRSLLGNSIIGAENPVNLEAVIGCQNWVLLQMGEIAVLDAWKSQCQTTATLDVMELVQRAKFIKASLETCLKLSETSPGVTPKETSSLLNVFTANYCEQTRARTSQIPLVTRVWAHAALVYLFVVVSGWQPASIDVRYHVDQILQLLTHQISTPALLRTVVWPFCVAGCLAEPAQEVRFRDLVQALQPPSIFGTVRKALDIMENVWRNRNAPDVASRDLAACFRSQGDLVLLV</sequence>
<evidence type="ECO:0000313" key="4">
    <source>
        <dbReference type="EMBL" id="KAI1618652.1"/>
    </source>
</evidence>
<keyword evidence="2" id="KW-0539">Nucleus</keyword>
<comment type="subcellular location">
    <subcellularLocation>
        <location evidence="1">Nucleus</location>
    </subcellularLocation>
</comment>
<evidence type="ECO:0000256" key="2">
    <source>
        <dbReference type="ARBA" id="ARBA00023242"/>
    </source>
</evidence>
<dbReference type="PANTHER" id="PTHR37534">
    <property type="entry name" value="TRANSCRIPTIONAL ACTIVATOR PROTEIN UGA3"/>
    <property type="match status" value="1"/>
</dbReference>
<proteinExistence type="predicted"/>
<evidence type="ECO:0000256" key="3">
    <source>
        <dbReference type="SAM" id="MobiDB-lite"/>
    </source>
</evidence>
<evidence type="ECO:0000256" key="1">
    <source>
        <dbReference type="ARBA" id="ARBA00004123"/>
    </source>
</evidence>
<dbReference type="EMBL" id="MU404350">
    <property type="protein sequence ID" value="KAI1618652.1"/>
    <property type="molecule type" value="Genomic_DNA"/>
</dbReference>
<evidence type="ECO:0000313" key="5">
    <source>
        <dbReference type="Proteomes" id="UP001203852"/>
    </source>
</evidence>
<dbReference type="Proteomes" id="UP001203852">
    <property type="component" value="Unassembled WGS sequence"/>
</dbReference>
<dbReference type="PANTHER" id="PTHR37534:SF20">
    <property type="entry name" value="PRO1A C6 ZINK-FINGER PROTEIN"/>
    <property type="match status" value="1"/>
</dbReference>
<keyword evidence="5" id="KW-1185">Reference proteome</keyword>
<protein>
    <submittedName>
        <fullName evidence="4">Fungal-specific transcription factor domain-containing protein</fullName>
    </submittedName>
</protein>
<name>A0AAN6IHV8_9EURO</name>
<dbReference type="AlphaFoldDB" id="A0AAN6IHV8"/>
<dbReference type="InterPro" id="IPR021858">
    <property type="entry name" value="Fun_TF"/>
</dbReference>
<feature type="compositionally biased region" description="Basic and acidic residues" evidence="3">
    <location>
        <begin position="1"/>
        <end position="11"/>
    </location>
</feature>
<dbReference type="Pfam" id="PF11951">
    <property type="entry name" value="Fungal_trans_2"/>
    <property type="match status" value="1"/>
</dbReference>
<feature type="region of interest" description="Disordered" evidence="3">
    <location>
        <begin position="1"/>
        <end position="21"/>
    </location>
</feature>
<reference evidence="4" key="1">
    <citation type="journal article" date="2022" name="bioRxiv">
        <title>Deciphering the potential niche of two novel black yeast fungi from a biological soil crust based on their genomes, phenotypes, and melanin regulation.</title>
        <authorList>
            <consortium name="DOE Joint Genome Institute"/>
            <person name="Carr E.C."/>
            <person name="Barton Q."/>
            <person name="Grambo S."/>
            <person name="Sullivan M."/>
            <person name="Renfro C.M."/>
            <person name="Kuo A."/>
            <person name="Pangilinan J."/>
            <person name="Lipzen A."/>
            <person name="Keymanesh K."/>
            <person name="Savage E."/>
            <person name="Barry K."/>
            <person name="Grigoriev I.V."/>
            <person name="Riekhof W.R."/>
            <person name="Harris S.S."/>
        </authorList>
    </citation>
    <scope>NUCLEOTIDE SEQUENCE</scope>
    <source>
        <strain evidence="4">JF 03-4F</strain>
    </source>
</reference>
<accession>A0AAN6IHV8</accession>